<dbReference type="AlphaFoldDB" id="A0A645I030"/>
<name>A0A645I030_9ZZZZ</name>
<evidence type="ECO:0000313" key="1">
    <source>
        <dbReference type="EMBL" id="MPN44617.1"/>
    </source>
</evidence>
<dbReference type="EMBL" id="VSSQ01103873">
    <property type="protein sequence ID" value="MPN44617.1"/>
    <property type="molecule type" value="Genomic_DNA"/>
</dbReference>
<organism evidence="1">
    <name type="scientific">bioreactor metagenome</name>
    <dbReference type="NCBI Taxonomy" id="1076179"/>
    <lineage>
        <taxon>unclassified sequences</taxon>
        <taxon>metagenomes</taxon>
        <taxon>ecological metagenomes</taxon>
    </lineage>
</organism>
<gene>
    <name evidence="1" type="ORF">SDC9_192182</name>
</gene>
<comment type="caution">
    <text evidence="1">The sequence shown here is derived from an EMBL/GenBank/DDBJ whole genome shotgun (WGS) entry which is preliminary data.</text>
</comment>
<accession>A0A645I030</accession>
<reference evidence="1" key="1">
    <citation type="submission" date="2019-08" db="EMBL/GenBank/DDBJ databases">
        <authorList>
            <person name="Kucharzyk K."/>
            <person name="Murdoch R.W."/>
            <person name="Higgins S."/>
            <person name="Loffler F."/>
        </authorList>
    </citation>
    <scope>NUCLEOTIDE SEQUENCE</scope>
</reference>
<proteinExistence type="predicted"/>
<sequence length="73" mass="8511">MSTISVNNKQVEPLSDKLDKYETLNVTLNKLDENNNLLEHEIVLDKVREHNTEGKDKILSNIKNNIENINFKF</sequence>
<protein>
    <submittedName>
        <fullName evidence="1">Uncharacterized protein</fullName>
    </submittedName>
</protein>